<evidence type="ECO:0000313" key="3">
    <source>
        <dbReference type="EMBL" id="AKN01840.1"/>
    </source>
</evidence>
<evidence type="ECO:0000313" key="6">
    <source>
        <dbReference type="Proteomes" id="UP000092654"/>
    </source>
</evidence>
<sequence>MAHVYKWENSLAVRLPEAIVEELDIKEGSDVTFRLEDGKIVMTPGTAEITLKELLSEAEGKENPHLEMDFFGEPMGKEFS</sequence>
<dbReference type="InterPro" id="IPR007159">
    <property type="entry name" value="SpoVT-AbrB_dom"/>
</dbReference>
<dbReference type="InterPro" id="IPR039052">
    <property type="entry name" value="Antitox_PemI-like"/>
</dbReference>
<evidence type="ECO:0000313" key="5">
    <source>
        <dbReference type="Proteomes" id="UP000011746"/>
    </source>
</evidence>
<geneLocation type="plasmid" evidence="6">
    <name>psj25</name>
</geneLocation>
<accession>K2G6T8</accession>
<dbReference type="Pfam" id="PF04014">
    <property type="entry name" value="MazE_antitoxin"/>
    <property type="match status" value="1"/>
</dbReference>
<keyword evidence="1" id="KW-0238">DNA-binding</keyword>
<dbReference type="SMART" id="SM00966">
    <property type="entry name" value="SpoVT_AbrB"/>
    <property type="match status" value="1"/>
</dbReference>
<dbReference type="Gene3D" id="2.10.260.10">
    <property type="match status" value="1"/>
</dbReference>
<keyword evidence="3" id="KW-0614">Plasmid</keyword>
<reference evidence="3 6" key="2">
    <citation type="submission" date="2015-06" db="EMBL/GenBank/DDBJ databases">
        <title>Salimicrobium jeotgali MJ3, isolated from Myulchi jeot, a traditional Korean fermented seafood.</title>
        <authorList>
            <person name="Kim K.H."/>
            <person name="Jeon C.O."/>
            <person name="Jin H.M."/>
        </authorList>
    </citation>
    <scope>NUCLEOTIDE SEQUENCE [LARGE SCALE GENOMIC DNA]</scope>
    <source>
        <strain evidence="3 6">MJ3</strain>
        <plasmid evidence="3">pSJ25</plasmid>
        <plasmid evidence="6">psj25</plasmid>
    </source>
</reference>
<evidence type="ECO:0000259" key="2">
    <source>
        <dbReference type="PROSITE" id="PS51740"/>
    </source>
</evidence>
<keyword evidence="5" id="KW-1185">Reference proteome</keyword>
<dbReference type="SUPFAM" id="SSF89447">
    <property type="entry name" value="AbrB/MazE/MraZ-like"/>
    <property type="match status" value="1"/>
</dbReference>
<dbReference type="Proteomes" id="UP000011746">
    <property type="component" value="Unassembled WGS sequence"/>
</dbReference>
<geneLocation type="plasmid" evidence="3">
    <name>pSJ25</name>
</geneLocation>
<dbReference type="EMBL" id="AMPQ01000020">
    <property type="protein sequence ID" value="EKE30908.1"/>
    <property type="molecule type" value="Genomic_DNA"/>
</dbReference>
<evidence type="ECO:0000313" key="4">
    <source>
        <dbReference type="EMBL" id="EKE30908.1"/>
    </source>
</evidence>
<reference evidence="4 5" key="1">
    <citation type="journal article" date="2012" name="J. Bacteriol.">
        <title>Draft Genome Sequence of Salimicrobium sp. Strain MJ3, Isolated from Myulchi-Jeot, Korean Fermented Seafood.</title>
        <authorList>
            <person name="Lee S.H."/>
            <person name="Jung J.Y."/>
            <person name="Jeon C.O."/>
        </authorList>
    </citation>
    <scope>NUCLEOTIDE SEQUENCE [LARGE SCALE GENOMIC DNA]</scope>
    <source>
        <strain evidence="4 5">MJ3</strain>
    </source>
</reference>
<dbReference type="PANTHER" id="PTHR40516:SF1">
    <property type="entry name" value="ANTITOXIN CHPS-RELATED"/>
    <property type="match status" value="1"/>
</dbReference>
<dbReference type="eggNOG" id="COG2336">
    <property type="taxonomic scope" value="Bacteria"/>
</dbReference>
<proteinExistence type="predicted"/>
<dbReference type="GO" id="GO:0097351">
    <property type="term" value="F:toxin sequestering activity"/>
    <property type="evidence" value="ECO:0007669"/>
    <property type="project" value="InterPro"/>
</dbReference>
<organism evidence="4 5">
    <name type="scientific">Salimicrobium jeotgali</name>
    <dbReference type="NCBI Taxonomy" id="1230341"/>
    <lineage>
        <taxon>Bacteria</taxon>
        <taxon>Bacillati</taxon>
        <taxon>Bacillota</taxon>
        <taxon>Bacilli</taxon>
        <taxon>Bacillales</taxon>
        <taxon>Bacillaceae</taxon>
        <taxon>Salimicrobium</taxon>
    </lineage>
</organism>
<dbReference type="OrthoDB" id="9795766at2"/>
<dbReference type="AlphaFoldDB" id="K2G6T8"/>
<dbReference type="Proteomes" id="UP000092654">
    <property type="component" value="Plasmid pSJ25"/>
</dbReference>
<dbReference type="GO" id="GO:0003677">
    <property type="term" value="F:DNA binding"/>
    <property type="evidence" value="ECO:0007669"/>
    <property type="project" value="UniProtKB-UniRule"/>
</dbReference>
<protein>
    <submittedName>
        <fullName evidence="4">SpoVT/AbrB domain-containing protein</fullName>
    </submittedName>
</protein>
<gene>
    <name evidence="3" type="ORF">AAV35_014040</name>
    <name evidence="4" type="ORF">MJ3_11225</name>
</gene>
<feature type="domain" description="SpoVT-AbrB" evidence="2">
    <location>
        <begin position="2"/>
        <end position="47"/>
    </location>
</feature>
<dbReference type="InterPro" id="IPR037914">
    <property type="entry name" value="SpoVT-AbrB_sf"/>
</dbReference>
<dbReference type="RefSeq" id="WP_008591599.1">
    <property type="nucleotide sequence ID" value="NZ_AMPQ01000020.1"/>
</dbReference>
<dbReference type="KEGG" id="sje:AAV35_014040"/>
<evidence type="ECO:0000256" key="1">
    <source>
        <dbReference type="PROSITE-ProRule" id="PRU01076"/>
    </source>
</evidence>
<dbReference type="PANTHER" id="PTHR40516">
    <property type="entry name" value="ANTITOXIN CHPS-RELATED"/>
    <property type="match status" value="1"/>
</dbReference>
<name>K2G6T8_9BACI</name>
<dbReference type="PROSITE" id="PS51740">
    <property type="entry name" value="SPOVT_ABRB"/>
    <property type="match status" value="1"/>
</dbReference>
<dbReference type="EMBL" id="CP011363">
    <property type="protein sequence ID" value="AKN01840.1"/>
    <property type="molecule type" value="Genomic_DNA"/>
</dbReference>